<dbReference type="InterPro" id="IPR036390">
    <property type="entry name" value="WH_DNA-bd_sf"/>
</dbReference>
<evidence type="ECO:0000256" key="3">
    <source>
        <dbReference type="ARBA" id="ARBA00023163"/>
    </source>
</evidence>
<keyword evidence="1" id="KW-0805">Transcription regulation</keyword>
<organism evidence="7 8">
    <name type="scientific">Herbaspirillum frisingense</name>
    <dbReference type="NCBI Taxonomy" id="92645"/>
    <lineage>
        <taxon>Bacteria</taxon>
        <taxon>Pseudomonadati</taxon>
        <taxon>Pseudomonadota</taxon>
        <taxon>Betaproteobacteria</taxon>
        <taxon>Burkholderiales</taxon>
        <taxon>Oxalobacteraceae</taxon>
        <taxon>Herbaspirillum</taxon>
    </lineage>
</organism>
<gene>
    <name evidence="7" type="ORF">J2W50_003502</name>
</gene>
<dbReference type="SMART" id="SM00346">
    <property type="entry name" value="HTH_ICLR"/>
    <property type="match status" value="1"/>
</dbReference>
<keyword evidence="8" id="KW-1185">Reference proteome</keyword>
<feature type="domain" description="IclR-ED" evidence="6">
    <location>
        <begin position="108"/>
        <end position="291"/>
    </location>
</feature>
<dbReference type="SUPFAM" id="SSF46785">
    <property type="entry name" value="Winged helix' DNA-binding domain"/>
    <property type="match status" value="1"/>
</dbReference>
<keyword evidence="2 7" id="KW-0238">DNA-binding</keyword>
<dbReference type="Pfam" id="PF01614">
    <property type="entry name" value="IclR_C"/>
    <property type="match status" value="1"/>
</dbReference>
<evidence type="ECO:0000313" key="7">
    <source>
        <dbReference type="EMBL" id="MDR6585286.1"/>
    </source>
</evidence>
<dbReference type="GO" id="GO:0003677">
    <property type="term" value="F:DNA binding"/>
    <property type="evidence" value="ECO:0007669"/>
    <property type="project" value="UniProtKB-KW"/>
</dbReference>
<feature type="compositionally biased region" description="Low complexity" evidence="4">
    <location>
        <begin position="12"/>
        <end position="23"/>
    </location>
</feature>
<dbReference type="PANTHER" id="PTHR30136">
    <property type="entry name" value="HELIX-TURN-HELIX TRANSCRIPTIONAL REGULATOR, ICLR FAMILY"/>
    <property type="match status" value="1"/>
</dbReference>
<dbReference type="RefSeq" id="WP_102663057.1">
    <property type="nucleotide sequence ID" value="NZ_JAVDSJ010000004.1"/>
</dbReference>
<evidence type="ECO:0000313" key="8">
    <source>
        <dbReference type="Proteomes" id="UP001260715"/>
    </source>
</evidence>
<dbReference type="InterPro" id="IPR005471">
    <property type="entry name" value="Tscrpt_reg_IclR_N"/>
</dbReference>
<dbReference type="PROSITE" id="PS51078">
    <property type="entry name" value="ICLR_ED"/>
    <property type="match status" value="1"/>
</dbReference>
<protein>
    <submittedName>
        <fullName evidence="7">DNA-binding IclR family transcriptional regulator</fullName>
    </submittedName>
</protein>
<dbReference type="PANTHER" id="PTHR30136:SF7">
    <property type="entry name" value="HTH-TYPE TRANSCRIPTIONAL REGULATOR KDGR-RELATED"/>
    <property type="match status" value="1"/>
</dbReference>
<dbReference type="Gene3D" id="3.30.450.40">
    <property type="match status" value="1"/>
</dbReference>
<feature type="region of interest" description="Disordered" evidence="4">
    <location>
        <begin position="1"/>
        <end position="44"/>
    </location>
</feature>
<evidence type="ECO:0000259" key="6">
    <source>
        <dbReference type="PROSITE" id="PS51078"/>
    </source>
</evidence>
<dbReference type="PROSITE" id="PS51077">
    <property type="entry name" value="HTH_ICLR"/>
    <property type="match status" value="1"/>
</dbReference>
<dbReference type="InterPro" id="IPR029016">
    <property type="entry name" value="GAF-like_dom_sf"/>
</dbReference>
<keyword evidence="3" id="KW-0804">Transcription</keyword>
<reference evidence="7 8" key="1">
    <citation type="submission" date="2023-07" db="EMBL/GenBank/DDBJ databases">
        <title>Sorghum-associated microbial communities from plants grown in Nebraska, USA.</title>
        <authorList>
            <person name="Schachtman D."/>
        </authorList>
    </citation>
    <scope>NUCLEOTIDE SEQUENCE [LARGE SCALE GENOMIC DNA]</scope>
    <source>
        <strain evidence="7 8">596</strain>
    </source>
</reference>
<dbReference type="EMBL" id="JAVDSJ010000004">
    <property type="protein sequence ID" value="MDR6585286.1"/>
    <property type="molecule type" value="Genomic_DNA"/>
</dbReference>
<feature type="domain" description="HTH iclR-type" evidence="5">
    <location>
        <begin position="47"/>
        <end position="107"/>
    </location>
</feature>
<evidence type="ECO:0000256" key="1">
    <source>
        <dbReference type="ARBA" id="ARBA00023015"/>
    </source>
</evidence>
<sequence>MPRTRKINPSDAPALQTAAPAAAINDDNEMGSDSGHDGASGKTRYAAPALDKGLDILELLSRSEQMLTLNQISRQLGRSVNEIFRMVVTLEQRGYLIADNDHYRLSLKLFELAHHHQPIRSLVSTALPHMRELANRSMQSTHLTVYEAGRVIVVAQVDSPERWAFGLKVGALVSLTDTASGHVLLAFRDQAEQASMLAAHVRMDGEQEIGTAQLMRQIEDTRKRGHSRMESRQIRGVINLSYPVMGANNRMLAALNVPYIERIDKKVNPSLDEVQGIVQEISARLSRLMGDSSFGA</sequence>
<dbReference type="Pfam" id="PF09339">
    <property type="entry name" value="HTH_IclR"/>
    <property type="match status" value="1"/>
</dbReference>
<dbReference type="InterPro" id="IPR036388">
    <property type="entry name" value="WH-like_DNA-bd_sf"/>
</dbReference>
<name>A0ABU1PHA1_9BURK</name>
<evidence type="ECO:0000259" key="5">
    <source>
        <dbReference type="PROSITE" id="PS51077"/>
    </source>
</evidence>
<accession>A0ABU1PHA1</accession>
<evidence type="ECO:0000256" key="4">
    <source>
        <dbReference type="SAM" id="MobiDB-lite"/>
    </source>
</evidence>
<proteinExistence type="predicted"/>
<comment type="caution">
    <text evidence="7">The sequence shown here is derived from an EMBL/GenBank/DDBJ whole genome shotgun (WGS) entry which is preliminary data.</text>
</comment>
<dbReference type="SUPFAM" id="SSF55781">
    <property type="entry name" value="GAF domain-like"/>
    <property type="match status" value="1"/>
</dbReference>
<dbReference type="Proteomes" id="UP001260715">
    <property type="component" value="Unassembled WGS sequence"/>
</dbReference>
<dbReference type="InterPro" id="IPR050707">
    <property type="entry name" value="HTH_MetabolicPath_Reg"/>
</dbReference>
<evidence type="ECO:0000256" key="2">
    <source>
        <dbReference type="ARBA" id="ARBA00023125"/>
    </source>
</evidence>
<dbReference type="InterPro" id="IPR014757">
    <property type="entry name" value="Tscrpt_reg_IclR_C"/>
</dbReference>
<dbReference type="Gene3D" id="1.10.10.10">
    <property type="entry name" value="Winged helix-like DNA-binding domain superfamily/Winged helix DNA-binding domain"/>
    <property type="match status" value="1"/>
</dbReference>